<proteinExistence type="predicted"/>
<dbReference type="RefSeq" id="WP_187224437.1">
    <property type="nucleotide sequence ID" value="NZ_JABVED010000028.1"/>
</dbReference>
<comment type="caution">
    <text evidence="1">The sequence shown here is derived from an EMBL/GenBank/DDBJ whole genome shotgun (WGS) entry which is preliminary data.</text>
</comment>
<dbReference type="InterPro" id="IPR027417">
    <property type="entry name" value="P-loop_NTPase"/>
</dbReference>
<evidence type="ECO:0000313" key="2">
    <source>
        <dbReference type="Proteomes" id="UP000734823"/>
    </source>
</evidence>
<evidence type="ECO:0008006" key="3">
    <source>
        <dbReference type="Google" id="ProtNLM"/>
    </source>
</evidence>
<evidence type="ECO:0000313" key="1">
    <source>
        <dbReference type="EMBL" id="MBC6451366.1"/>
    </source>
</evidence>
<dbReference type="SUPFAM" id="SSF52540">
    <property type="entry name" value="P-loop containing nucleoside triphosphate hydrolases"/>
    <property type="match status" value="1"/>
</dbReference>
<accession>A0ABR7LF63</accession>
<dbReference type="Proteomes" id="UP000734823">
    <property type="component" value="Unassembled WGS sequence"/>
</dbReference>
<name>A0ABR7LF63_9PSEU</name>
<keyword evidence="2" id="KW-1185">Reference proteome</keyword>
<reference evidence="1 2" key="1">
    <citation type="submission" date="2020-06" db="EMBL/GenBank/DDBJ databases">
        <title>Actinokineospora xiongansis sp. nov., isolated from soil of Baiyangdian.</title>
        <authorList>
            <person name="Zhang X."/>
        </authorList>
    </citation>
    <scope>NUCLEOTIDE SEQUENCE [LARGE SCALE GENOMIC DNA]</scope>
    <source>
        <strain evidence="1 2">HBU206404</strain>
    </source>
</reference>
<dbReference type="EMBL" id="JABVED010000028">
    <property type="protein sequence ID" value="MBC6451366.1"/>
    <property type="molecule type" value="Genomic_DNA"/>
</dbReference>
<sequence length="262" mass="27300">MPVIVIVSGKASPGATTSAAALAWAWPSAVVLADCDPVGGDLTAGWLSPWVLSGWLRRDIGVLSFATATRHDSTATAGSLTEHLQAVPGVPRVRVLTGLQQASHAASVGELGWRRLAEALAETDAAAIVDCGRLGPGTPWPLAWVADLVLVAVRPLPRHVIAARAALAMLRRHVEPARLGLLACAARTSTISSLEHALDVSVRAELPEDHVAASVFSDGMDEPFGLSRSLFARSARTAASRLAAVPVASEREQRAEEVGSDA</sequence>
<organism evidence="1 2">
    <name type="scientific">Actinokineospora xionganensis</name>
    <dbReference type="NCBI Taxonomy" id="2684470"/>
    <lineage>
        <taxon>Bacteria</taxon>
        <taxon>Bacillati</taxon>
        <taxon>Actinomycetota</taxon>
        <taxon>Actinomycetes</taxon>
        <taxon>Pseudonocardiales</taxon>
        <taxon>Pseudonocardiaceae</taxon>
        <taxon>Actinokineospora</taxon>
    </lineage>
</organism>
<dbReference type="Gene3D" id="3.40.50.300">
    <property type="entry name" value="P-loop containing nucleotide triphosphate hydrolases"/>
    <property type="match status" value="1"/>
</dbReference>
<gene>
    <name evidence="1" type="ORF">GPZ80_29825</name>
</gene>
<protein>
    <recommendedName>
        <fullName evidence="3">MinD-like ATPase involved in chromosome partitioning or flagellar assembly</fullName>
    </recommendedName>
</protein>